<feature type="compositionally biased region" description="Basic residues" evidence="1">
    <location>
        <begin position="133"/>
        <end position="142"/>
    </location>
</feature>
<feature type="region of interest" description="Disordered" evidence="1">
    <location>
        <begin position="350"/>
        <end position="551"/>
    </location>
</feature>
<protein>
    <submittedName>
        <fullName evidence="3">Uncharacterized protein</fullName>
    </submittedName>
</protein>
<reference evidence="3" key="1">
    <citation type="submission" date="2020-10" db="EMBL/GenBank/DDBJ databases">
        <authorList>
            <person name="Han B."/>
            <person name="Lu T."/>
            <person name="Zhao Q."/>
            <person name="Huang X."/>
            <person name="Zhao Y."/>
        </authorList>
    </citation>
    <scope>NUCLEOTIDE SEQUENCE</scope>
</reference>
<gene>
    <name evidence="3" type="ORF">NCGR_LOCUS50173</name>
</gene>
<feature type="region of interest" description="Disordered" evidence="1">
    <location>
        <begin position="246"/>
        <end position="296"/>
    </location>
</feature>
<organism evidence="3 4">
    <name type="scientific">Miscanthus lutarioriparius</name>
    <dbReference type="NCBI Taxonomy" id="422564"/>
    <lineage>
        <taxon>Eukaryota</taxon>
        <taxon>Viridiplantae</taxon>
        <taxon>Streptophyta</taxon>
        <taxon>Embryophyta</taxon>
        <taxon>Tracheophyta</taxon>
        <taxon>Spermatophyta</taxon>
        <taxon>Magnoliopsida</taxon>
        <taxon>Liliopsida</taxon>
        <taxon>Poales</taxon>
        <taxon>Poaceae</taxon>
        <taxon>PACMAD clade</taxon>
        <taxon>Panicoideae</taxon>
        <taxon>Andropogonodae</taxon>
        <taxon>Andropogoneae</taxon>
        <taxon>Saccharinae</taxon>
        <taxon>Miscanthus</taxon>
    </lineage>
</organism>
<feature type="compositionally biased region" description="Low complexity" evidence="1">
    <location>
        <begin position="29"/>
        <end position="53"/>
    </location>
</feature>
<evidence type="ECO:0000313" key="4">
    <source>
        <dbReference type="Proteomes" id="UP000604825"/>
    </source>
</evidence>
<keyword evidence="4" id="KW-1185">Reference proteome</keyword>
<feature type="compositionally biased region" description="Basic residues" evidence="1">
    <location>
        <begin position="156"/>
        <end position="167"/>
    </location>
</feature>
<feature type="compositionally biased region" description="Basic and acidic residues" evidence="1">
    <location>
        <begin position="264"/>
        <end position="279"/>
    </location>
</feature>
<dbReference type="Proteomes" id="UP000604825">
    <property type="component" value="Unassembled WGS sequence"/>
</dbReference>
<feature type="region of interest" description="Disordered" evidence="1">
    <location>
        <begin position="29"/>
        <end position="89"/>
    </location>
</feature>
<feature type="compositionally biased region" description="Gly residues" evidence="1">
    <location>
        <begin position="418"/>
        <end position="427"/>
    </location>
</feature>
<sequence>MDTAARRRGVLPLLVTGLLLALAPMAARSRGPSAGAPATTTRPTAPTSPTSHSSPRRSPRTRPGRGTSSPRAASAPSRTSSTLWPSASSCGDCVTTDHGVQGRAAAVPLLQGRDGAVRPLLPALLQPELPHLHQQRQPHHAQKHPERKLAGASFRGRSRRASQRHRRLRGGELVQEVRYGVGGLRHQQPHHLRAHAVHAGHFARRLPELPWEHNRDGAAVQREPGREGHRIAVQFQVFSCIHLNTSGPAPGGDRQLTGALGDPPRPRDLGAGEGVDRHPGAGARSPGGAPTSLHEGFPLWLGLRRPVPRFRDRDDKHGGAERPVVELRAAQERWCKRDREIRAWEKKIRESARRRRAHRDAGLPSDEDEEDEEDGEDENERGSEGMPVLDFPFNHKLSRDPLVALPNPLPPTFDNGEVGIGSEGGGSAAQAWDRASQKWAADDSGAETSMRHVWSHTNRGVDRPSSCSDGRYSGRSRSPAGQGRDSGAPKQLPPAPPGAPPRTAWRLVSHPSSDGRSSSEGGDRQPVVNEAPDAGGSSVPAQRPSADAPRSAMEIVPAGAAIAPPPLASEDAAAVAPLPRSEATVAALPPQEPRDATAASQPVLEREGRTGSPHIGQGPGNNAEKRRGSWRGQGRSCAKGLPCLLGGRGVRMPCMVTPVRCGPLTHGLACSAACPVPSANPMAVNGMEAAADVRTGDEWVVLNPFPGSWYSDCDTALKE</sequence>
<keyword evidence="2" id="KW-0732">Signal</keyword>
<feature type="chain" id="PRO_5032313637" evidence="2">
    <location>
        <begin position="30"/>
        <end position="719"/>
    </location>
</feature>
<feature type="region of interest" description="Disordered" evidence="1">
    <location>
        <begin position="585"/>
        <end position="635"/>
    </location>
</feature>
<feature type="region of interest" description="Disordered" evidence="1">
    <location>
        <begin position="132"/>
        <end position="167"/>
    </location>
</feature>
<feature type="signal peptide" evidence="2">
    <location>
        <begin position="1"/>
        <end position="29"/>
    </location>
</feature>
<dbReference type="AlphaFoldDB" id="A0A811RAD5"/>
<evidence type="ECO:0000256" key="2">
    <source>
        <dbReference type="SAM" id="SignalP"/>
    </source>
</evidence>
<dbReference type="EMBL" id="CAJGYO010000014">
    <property type="protein sequence ID" value="CAD6266868.1"/>
    <property type="molecule type" value="Genomic_DNA"/>
</dbReference>
<evidence type="ECO:0000256" key="1">
    <source>
        <dbReference type="SAM" id="MobiDB-lite"/>
    </source>
</evidence>
<feature type="compositionally biased region" description="Low complexity" evidence="1">
    <location>
        <begin position="280"/>
        <end position="290"/>
    </location>
</feature>
<feature type="compositionally biased region" description="Acidic residues" evidence="1">
    <location>
        <begin position="365"/>
        <end position="379"/>
    </location>
</feature>
<feature type="compositionally biased region" description="Low complexity" evidence="1">
    <location>
        <begin position="64"/>
        <end position="82"/>
    </location>
</feature>
<accession>A0A811RAD5</accession>
<feature type="compositionally biased region" description="Pro residues" evidence="1">
    <location>
        <begin position="491"/>
        <end position="500"/>
    </location>
</feature>
<feature type="compositionally biased region" description="Basic residues" evidence="1">
    <location>
        <begin position="54"/>
        <end position="63"/>
    </location>
</feature>
<evidence type="ECO:0000313" key="3">
    <source>
        <dbReference type="EMBL" id="CAD6266868.1"/>
    </source>
</evidence>
<proteinExistence type="predicted"/>
<comment type="caution">
    <text evidence="3">The sequence shown here is derived from an EMBL/GenBank/DDBJ whole genome shotgun (WGS) entry which is preliminary data.</text>
</comment>
<name>A0A811RAD5_9POAL</name>